<comment type="similarity">
    <text evidence="1">Belongs to the HAD-like hydrolase superfamily. CbbY/CbbZ/Gph/YieH family.</text>
</comment>
<dbReference type="EMBL" id="NGKC01000018">
    <property type="protein sequence ID" value="RSU09518.1"/>
    <property type="molecule type" value="Genomic_DNA"/>
</dbReference>
<dbReference type="GO" id="GO:0046872">
    <property type="term" value="F:metal ion binding"/>
    <property type="evidence" value="ECO:0007669"/>
    <property type="project" value="UniProtKB-KW"/>
</dbReference>
<sequence>MLEAVIFDMDGVLIDTEKFYMRSEQQIVAEYGIDVPASHFTKYCGTTQDYIWQNIKDEFNLPASLEQLKEIAPIYLEKLFDTEGVTMIDGIPELLAELSASPLKLAVASSTKQALIHKHLSSIGLSDYFDVMESAENVKHSKPAPDVFLKTAELLGVNPENCLVIEDSSNGVKAAKNAGMVCIAFKNPEFPSQDTRLADLEVTHIKDITLARCYQLYDQTVSGK</sequence>
<evidence type="ECO:0000256" key="3">
    <source>
        <dbReference type="ARBA" id="ARBA00022801"/>
    </source>
</evidence>
<dbReference type="SFLD" id="SFLDS00003">
    <property type="entry name" value="Haloacid_Dehalogenase"/>
    <property type="match status" value="1"/>
</dbReference>
<comment type="caution">
    <text evidence="4">The sequence shown here is derived from an EMBL/GenBank/DDBJ whole genome shotgun (WGS) entry which is preliminary data.</text>
</comment>
<dbReference type="NCBIfam" id="TIGR01549">
    <property type="entry name" value="HAD-SF-IA-v1"/>
    <property type="match status" value="1"/>
</dbReference>
<dbReference type="InterPro" id="IPR023214">
    <property type="entry name" value="HAD_sf"/>
</dbReference>
<dbReference type="PANTHER" id="PTHR18901">
    <property type="entry name" value="2-DEOXYGLUCOSE-6-PHOSPHATE PHOSPHATASE 2"/>
    <property type="match status" value="1"/>
</dbReference>
<dbReference type="FunFam" id="3.40.50.1000:FF:000036">
    <property type="entry name" value="HAD family hydrolase"/>
    <property type="match status" value="1"/>
</dbReference>
<reference evidence="4 5" key="1">
    <citation type="submission" date="2017-05" db="EMBL/GenBank/DDBJ databases">
        <title>Vagococcus spp. assemblies.</title>
        <authorList>
            <person name="Gulvik C.A."/>
        </authorList>
    </citation>
    <scope>NUCLEOTIDE SEQUENCE [LARGE SCALE GENOMIC DNA]</scope>
    <source>
        <strain evidence="4 5">LMG 24798</strain>
    </source>
</reference>
<gene>
    <name evidence="4" type="ORF">CBF27_12475</name>
</gene>
<dbReference type="RefSeq" id="WP_126814812.1">
    <property type="nucleotide sequence ID" value="NZ_NGKC01000018.1"/>
</dbReference>
<dbReference type="InterPro" id="IPR041492">
    <property type="entry name" value="HAD_2"/>
</dbReference>
<dbReference type="SFLD" id="SFLDG01135">
    <property type="entry name" value="C1.5.6:_HAD__Beta-PGM__Phospha"/>
    <property type="match status" value="1"/>
</dbReference>
<dbReference type="GO" id="GO:0016787">
    <property type="term" value="F:hydrolase activity"/>
    <property type="evidence" value="ECO:0007669"/>
    <property type="project" value="UniProtKB-KW"/>
</dbReference>
<dbReference type="SUPFAM" id="SSF56784">
    <property type="entry name" value="HAD-like"/>
    <property type="match status" value="1"/>
</dbReference>
<dbReference type="NCBIfam" id="TIGR01509">
    <property type="entry name" value="HAD-SF-IA-v3"/>
    <property type="match status" value="1"/>
</dbReference>
<organism evidence="4 5">
    <name type="scientific">Vagococcus acidifermentans</name>
    <dbReference type="NCBI Taxonomy" id="564710"/>
    <lineage>
        <taxon>Bacteria</taxon>
        <taxon>Bacillati</taxon>
        <taxon>Bacillota</taxon>
        <taxon>Bacilli</taxon>
        <taxon>Lactobacillales</taxon>
        <taxon>Enterococcaceae</taxon>
        <taxon>Vagococcus</taxon>
    </lineage>
</organism>
<keyword evidence="5" id="KW-1185">Reference proteome</keyword>
<keyword evidence="3" id="KW-0378">Hydrolase</keyword>
<dbReference type="SFLD" id="SFLDG01129">
    <property type="entry name" value="C1.5:_HAD__Beta-PGM__Phosphata"/>
    <property type="match status" value="1"/>
</dbReference>
<dbReference type="InterPro" id="IPR006439">
    <property type="entry name" value="HAD-SF_hydro_IA"/>
</dbReference>
<evidence type="ECO:0000313" key="4">
    <source>
        <dbReference type="EMBL" id="RSU09518.1"/>
    </source>
</evidence>
<dbReference type="Gene3D" id="3.40.50.1000">
    <property type="entry name" value="HAD superfamily/HAD-like"/>
    <property type="match status" value="1"/>
</dbReference>
<evidence type="ECO:0000256" key="1">
    <source>
        <dbReference type="ARBA" id="ARBA00006171"/>
    </source>
</evidence>
<evidence type="ECO:0000313" key="5">
    <source>
        <dbReference type="Proteomes" id="UP000286773"/>
    </source>
</evidence>
<accession>A0A430AN23</accession>
<dbReference type="Pfam" id="PF13419">
    <property type="entry name" value="HAD_2"/>
    <property type="match status" value="1"/>
</dbReference>
<dbReference type="InterPro" id="IPR036412">
    <property type="entry name" value="HAD-like_sf"/>
</dbReference>
<dbReference type="PRINTS" id="PR00413">
    <property type="entry name" value="HADHALOGNASE"/>
</dbReference>
<dbReference type="InterPro" id="IPR023198">
    <property type="entry name" value="PGP-like_dom2"/>
</dbReference>
<dbReference type="OrthoDB" id="9797743at2"/>
<dbReference type="PANTHER" id="PTHR18901:SF38">
    <property type="entry name" value="PSEUDOURIDINE-5'-PHOSPHATASE"/>
    <property type="match status" value="1"/>
</dbReference>
<name>A0A430AN23_9ENTE</name>
<dbReference type="Proteomes" id="UP000286773">
    <property type="component" value="Unassembled WGS sequence"/>
</dbReference>
<evidence type="ECO:0008006" key="6">
    <source>
        <dbReference type="Google" id="ProtNLM"/>
    </source>
</evidence>
<evidence type="ECO:0000256" key="2">
    <source>
        <dbReference type="ARBA" id="ARBA00022723"/>
    </source>
</evidence>
<protein>
    <recommendedName>
        <fullName evidence="6">HAD family hydrolase</fullName>
    </recommendedName>
</protein>
<proteinExistence type="inferred from homology"/>
<dbReference type="Gene3D" id="1.10.150.240">
    <property type="entry name" value="Putative phosphatase, domain 2"/>
    <property type="match status" value="1"/>
</dbReference>
<keyword evidence="2" id="KW-0479">Metal-binding</keyword>
<dbReference type="AlphaFoldDB" id="A0A430AN23"/>